<evidence type="ECO:0008006" key="3">
    <source>
        <dbReference type="Google" id="ProtNLM"/>
    </source>
</evidence>
<dbReference type="InterPro" id="IPR016797">
    <property type="entry name" value="UCP021898"/>
</dbReference>
<gene>
    <name evidence="1" type="ORF">BRM9_0438</name>
</gene>
<dbReference type="InterPro" id="IPR032466">
    <property type="entry name" value="Metal_Hydrolase"/>
</dbReference>
<protein>
    <recommendedName>
        <fullName evidence="3">PHP domain-containing protein</fullName>
    </recommendedName>
</protein>
<accession>A0A089ZGI6</accession>
<evidence type="ECO:0000313" key="1">
    <source>
        <dbReference type="EMBL" id="AIS31263.1"/>
    </source>
</evidence>
<dbReference type="EMBL" id="CP006933">
    <property type="protein sequence ID" value="AIS31263.1"/>
    <property type="molecule type" value="Genomic_DNA"/>
</dbReference>
<name>A0A089ZGI6_METFO</name>
<dbReference type="SUPFAM" id="SSF51556">
    <property type="entry name" value="Metallo-dependent hydrolases"/>
    <property type="match status" value="1"/>
</dbReference>
<dbReference type="AlphaFoldDB" id="A0A089ZGI6"/>
<dbReference type="STRING" id="2162.BRM9_0438"/>
<dbReference type="PIRSF" id="PIRSF021898">
    <property type="entry name" value="UCP021898"/>
    <property type="match status" value="1"/>
</dbReference>
<evidence type="ECO:0000313" key="2">
    <source>
        <dbReference type="Proteomes" id="UP000029661"/>
    </source>
</evidence>
<organism evidence="1 2">
    <name type="scientific">Methanobacterium formicicum</name>
    <dbReference type="NCBI Taxonomy" id="2162"/>
    <lineage>
        <taxon>Archaea</taxon>
        <taxon>Methanobacteriati</taxon>
        <taxon>Methanobacteriota</taxon>
        <taxon>Methanomada group</taxon>
        <taxon>Methanobacteria</taxon>
        <taxon>Methanobacteriales</taxon>
        <taxon>Methanobacteriaceae</taxon>
        <taxon>Methanobacterium</taxon>
    </lineage>
</organism>
<dbReference type="InterPro" id="IPR046249">
    <property type="entry name" value="DUF6282"/>
</dbReference>
<proteinExistence type="predicted"/>
<dbReference type="KEGG" id="mfc:BRM9_0438"/>
<dbReference type="Gene3D" id="3.20.20.140">
    <property type="entry name" value="Metal-dependent hydrolases"/>
    <property type="match status" value="1"/>
</dbReference>
<sequence>MISMNLSDEVKESKLLDGFIDTHIHTSPDVKPRLLTDYESALEAKERGMRTIVLKSHVEPTAGRAHLTSMMTGLPVIGGVTLNLNVGGLNPETVRSTALMGGKIVWLPTVHHQEIKLDTDALEEILHLVKDHSMVLATGHLSPPEIFQVLDLCHSLQVEKVMVNHPLTRVVGASLDEQREMARHAYLEHCWVATMPRHDNLSPEVMFEAIREVGAKHCILATDFGQAHNPSPVQGMQMMIASMVKQGISWEDIKLMCQDNPEKLLF</sequence>
<dbReference type="Pfam" id="PF19799">
    <property type="entry name" value="DUF6282"/>
    <property type="match status" value="1"/>
</dbReference>
<dbReference type="Proteomes" id="UP000029661">
    <property type="component" value="Chromosome"/>
</dbReference>
<reference evidence="1 2" key="1">
    <citation type="submission" date="2013-12" db="EMBL/GenBank/DDBJ databases">
        <title>The complete genome sequence of Methanobacterium sp. BRM9.</title>
        <authorList>
            <consortium name="Pastoral Greenhouse Gas Research Consortium"/>
            <person name="Kelly W.J."/>
            <person name="Leahy S.C."/>
            <person name="Perry R."/>
            <person name="Li D."/>
            <person name="Altermann E."/>
            <person name="Lambie S.C."/>
            <person name="Attwood G.T."/>
        </authorList>
    </citation>
    <scope>NUCLEOTIDE SEQUENCE [LARGE SCALE GENOMIC DNA]</scope>
    <source>
        <strain evidence="1 2">BRM9</strain>
    </source>
</reference>